<dbReference type="Ensembl" id="ENSOSUT00000009135.1">
    <property type="protein sequence ID" value="ENSOSUP00000008822.1"/>
    <property type="gene ID" value="ENSOSUG00000006509.1"/>
</dbReference>
<dbReference type="Proteomes" id="UP000694552">
    <property type="component" value="Unplaced"/>
</dbReference>
<evidence type="ECO:0000313" key="3">
    <source>
        <dbReference type="Proteomes" id="UP000694552"/>
    </source>
</evidence>
<dbReference type="InterPro" id="IPR006461">
    <property type="entry name" value="PLAC_motif_containing"/>
</dbReference>
<reference evidence="2" key="1">
    <citation type="submission" date="2025-08" db="UniProtKB">
        <authorList>
            <consortium name="Ensembl"/>
        </authorList>
    </citation>
    <scope>IDENTIFICATION</scope>
</reference>
<reference evidence="2" key="2">
    <citation type="submission" date="2025-09" db="UniProtKB">
        <authorList>
            <consortium name="Ensembl"/>
        </authorList>
    </citation>
    <scope>IDENTIFICATION</scope>
</reference>
<evidence type="ECO:0000256" key="1">
    <source>
        <dbReference type="ARBA" id="ARBA00009024"/>
    </source>
</evidence>
<sequence>MGTRPVLTQPPPAPRSCQALPQDWGSGLCDCWLGDGIGLWGTACPCLLACRLARAAGESGVLPCLPGALVALRTLLRQQLRIRGCVLEDWAAVCFCCPCAVCQMARELRLSC</sequence>
<keyword evidence="3" id="KW-1185">Reference proteome</keyword>
<name>A0A8C8AR98_9STRI</name>
<comment type="similarity">
    <text evidence="1">Belongs to the cornifelin family.</text>
</comment>
<evidence type="ECO:0000313" key="2">
    <source>
        <dbReference type="Ensembl" id="ENSOSUP00000008822.1"/>
    </source>
</evidence>
<evidence type="ECO:0008006" key="4">
    <source>
        <dbReference type="Google" id="ProtNLM"/>
    </source>
</evidence>
<dbReference type="Pfam" id="PF04749">
    <property type="entry name" value="PLAC8"/>
    <property type="match status" value="1"/>
</dbReference>
<dbReference type="NCBIfam" id="TIGR01571">
    <property type="entry name" value="A_thal_Cys_rich"/>
    <property type="match status" value="1"/>
</dbReference>
<protein>
    <recommendedName>
        <fullName evidence="4">Cornifelin</fullName>
    </recommendedName>
</protein>
<proteinExistence type="inferred from homology"/>
<dbReference type="PANTHER" id="PTHR15907">
    <property type="entry name" value="DUF614 FAMILY PROTEIN-RELATED"/>
    <property type="match status" value="1"/>
</dbReference>
<dbReference type="AlphaFoldDB" id="A0A8C8AR98"/>
<organism evidence="2 3">
    <name type="scientific">Otus sunia</name>
    <name type="common">Oriental scops-owl</name>
    <dbReference type="NCBI Taxonomy" id="257818"/>
    <lineage>
        <taxon>Eukaryota</taxon>
        <taxon>Metazoa</taxon>
        <taxon>Chordata</taxon>
        <taxon>Craniata</taxon>
        <taxon>Vertebrata</taxon>
        <taxon>Euteleostomi</taxon>
        <taxon>Archelosauria</taxon>
        <taxon>Archosauria</taxon>
        <taxon>Dinosauria</taxon>
        <taxon>Saurischia</taxon>
        <taxon>Theropoda</taxon>
        <taxon>Coelurosauria</taxon>
        <taxon>Aves</taxon>
        <taxon>Neognathae</taxon>
        <taxon>Neoaves</taxon>
        <taxon>Telluraves</taxon>
        <taxon>Strigiformes</taxon>
        <taxon>Strigidae</taxon>
        <taxon>Otus</taxon>
    </lineage>
</organism>
<accession>A0A8C8AR98</accession>